<dbReference type="AlphaFoldDB" id="A0A7S0ZG27"/>
<dbReference type="GO" id="GO:0009240">
    <property type="term" value="P:isopentenyl diphosphate biosynthetic process"/>
    <property type="evidence" value="ECO:0007669"/>
    <property type="project" value="TreeGrafter"/>
</dbReference>
<dbReference type="SUPFAM" id="SSF55811">
    <property type="entry name" value="Nudix"/>
    <property type="match status" value="1"/>
</dbReference>
<dbReference type="InterPro" id="IPR015797">
    <property type="entry name" value="NUDIX_hydrolase-like_dom_sf"/>
</dbReference>
<evidence type="ECO:0000259" key="1">
    <source>
        <dbReference type="PROSITE" id="PS51462"/>
    </source>
</evidence>
<dbReference type="InterPro" id="IPR000086">
    <property type="entry name" value="NUDIX_hydrolase_dom"/>
</dbReference>
<dbReference type="CDD" id="cd04692">
    <property type="entry name" value="NUDIX_Hydrolase"/>
    <property type="match status" value="1"/>
</dbReference>
<dbReference type="Pfam" id="PF00293">
    <property type="entry name" value="NUDIX"/>
    <property type="match status" value="1"/>
</dbReference>
<feature type="domain" description="Nudix hydrolase" evidence="1">
    <location>
        <begin position="45"/>
        <end position="201"/>
    </location>
</feature>
<reference evidence="2" key="1">
    <citation type="submission" date="2021-01" db="EMBL/GenBank/DDBJ databases">
        <authorList>
            <person name="Corre E."/>
            <person name="Pelletier E."/>
            <person name="Niang G."/>
            <person name="Scheremetjew M."/>
            <person name="Finn R."/>
            <person name="Kale V."/>
            <person name="Holt S."/>
            <person name="Cochrane G."/>
            <person name="Meng A."/>
            <person name="Brown T."/>
            <person name="Cohen L."/>
        </authorList>
    </citation>
    <scope>NUCLEOTIDE SEQUENCE</scope>
    <source>
        <strain evidence="2">CCMP3278</strain>
    </source>
</reference>
<dbReference type="PANTHER" id="PTHR10885:SF20">
    <property type="entry name" value="NUDIX HYDROLASE DOMAIN-CONTAINING PROTEIN"/>
    <property type="match status" value="1"/>
</dbReference>
<dbReference type="GO" id="GO:0005737">
    <property type="term" value="C:cytoplasm"/>
    <property type="evidence" value="ECO:0007669"/>
    <property type="project" value="TreeGrafter"/>
</dbReference>
<dbReference type="EMBL" id="HBFP01007057">
    <property type="protein sequence ID" value="CAD8820656.1"/>
    <property type="molecule type" value="Transcribed_RNA"/>
</dbReference>
<protein>
    <recommendedName>
        <fullName evidence="1">Nudix hydrolase domain-containing protein</fullName>
    </recommendedName>
</protein>
<dbReference type="Gene3D" id="3.90.79.10">
    <property type="entry name" value="Nucleoside Triphosphate Pyrophosphohydrolase"/>
    <property type="match status" value="1"/>
</dbReference>
<dbReference type="GO" id="GO:0004452">
    <property type="term" value="F:isopentenyl-diphosphate delta-isomerase activity"/>
    <property type="evidence" value="ECO:0007669"/>
    <property type="project" value="TreeGrafter"/>
</dbReference>
<dbReference type="PROSITE" id="PS51462">
    <property type="entry name" value="NUDIX"/>
    <property type="match status" value="1"/>
</dbReference>
<name>A0A7S0ZG27_9RHOD</name>
<gene>
    <name evidence="2" type="ORF">TOLI1172_LOCUS5050</name>
</gene>
<evidence type="ECO:0000313" key="2">
    <source>
        <dbReference type="EMBL" id="CAD8820656.1"/>
    </source>
</evidence>
<dbReference type="PANTHER" id="PTHR10885">
    <property type="entry name" value="ISOPENTENYL-DIPHOSPHATE DELTA-ISOMERASE"/>
    <property type="match status" value="1"/>
</dbReference>
<sequence>MTNSTSNSQVVSDNEEKFDLLNEDGSMLGVSKRRSLVHRDGDCGDWHRSVHIWLFSVDKTSKEISILLQMRSPGKDTFPNCWDVSSAGHVGSGDVSFSTAIRELEEELGLSVNENQLEFVFSVKSSNRGYSPAQGAFIDNEIQDVYALYTPTQYDKSDLKLQESEVSNVKYIPLAEYKSALQSKNDSYVPRPDAYQEQLFEFLESKCGEITN</sequence>
<organism evidence="2">
    <name type="scientific">Timspurckia oligopyrenoides</name>
    <dbReference type="NCBI Taxonomy" id="708627"/>
    <lineage>
        <taxon>Eukaryota</taxon>
        <taxon>Rhodophyta</taxon>
        <taxon>Bangiophyceae</taxon>
        <taxon>Porphyridiales</taxon>
        <taxon>Porphyridiaceae</taxon>
        <taxon>Timspurckia</taxon>
    </lineage>
</organism>
<proteinExistence type="predicted"/>
<accession>A0A7S0ZG27</accession>